<dbReference type="Proteomes" id="UP001163798">
    <property type="component" value="Unassembled WGS sequence"/>
</dbReference>
<dbReference type="EMBL" id="MU793566">
    <property type="protein sequence ID" value="KAJ3781381.1"/>
    <property type="molecule type" value="Genomic_DNA"/>
</dbReference>
<protein>
    <submittedName>
        <fullName evidence="1">Uncharacterized protein</fullName>
    </submittedName>
</protein>
<comment type="caution">
    <text evidence="1">The sequence shown here is derived from an EMBL/GenBank/DDBJ whole genome shotgun (WGS) entry which is preliminary data.</text>
</comment>
<accession>A0AA38NBK2</accession>
<dbReference type="AlphaFoldDB" id="A0AA38NBK2"/>
<proteinExistence type="predicted"/>
<organism evidence="1 2">
    <name type="scientific">Lentinula aff. detonsa</name>
    <dbReference type="NCBI Taxonomy" id="2804958"/>
    <lineage>
        <taxon>Eukaryota</taxon>
        <taxon>Fungi</taxon>
        <taxon>Dikarya</taxon>
        <taxon>Basidiomycota</taxon>
        <taxon>Agaricomycotina</taxon>
        <taxon>Agaricomycetes</taxon>
        <taxon>Agaricomycetidae</taxon>
        <taxon>Agaricales</taxon>
        <taxon>Marasmiineae</taxon>
        <taxon>Omphalotaceae</taxon>
        <taxon>Lentinula</taxon>
    </lineage>
</organism>
<keyword evidence="2" id="KW-1185">Reference proteome</keyword>
<name>A0AA38NBK2_9AGAR</name>
<reference evidence="1" key="1">
    <citation type="submission" date="2022-08" db="EMBL/GenBank/DDBJ databases">
        <authorList>
            <consortium name="DOE Joint Genome Institute"/>
            <person name="Min B."/>
            <person name="Riley R."/>
            <person name="Sierra-Patev S."/>
            <person name="Naranjo-Ortiz M."/>
            <person name="Looney B."/>
            <person name="Konkel Z."/>
            <person name="Slot J.C."/>
            <person name="Sakamoto Y."/>
            <person name="Steenwyk J.L."/>
            <person name="Rokas A."/>
            <person name="Carro J."/>
            <person name="Camarero S."/>
            <person name="Ferreira P."/>
            <person name="Molpeceres G."/>
            <person name="Ruiz-Duenas F.J."/>
            <person name="Serrano A."/>
            <person name="Henrissat B."/>
            <person name="Drula E."/>
            <person name="Hughes K.W."/>
            <person name="Mata J.L."/>
            <person name="Ishikawa N.K."/>
            <person name="Vargas-Isla R."/>
            <person name="Ushijima S."/>
            <person name="Smith C.A."/>
            <person name="Ahrendt S."/>
            <person name="Andreopoulos W."/>
            <person name="He G."/>
            <person name="Labutti K."/>
            <person name="Lipzen A."/>
            <person name="Ng V."/>
            <person name="Sandor L."/>
            <person name="Barry K."/>
            <person name="Martinez A.T."/>
            <person name="Xiao Y."/>
            <person name="Gibbons J.G."/>
            <person name="Terashima K."/>
            <person name="Hibbett D.S."/>
            <person name="Grigoriev I.V."/>
        </authorList>
    </citation>
    <scope>NUCLEOTIDE SEQUENCE</scope>
    <source>
        <strain evidence="1">TFB10291</strain>
    </source>
</reference>
<evidence type="ECO:0000313" key="1">
    <source>
        <dbReference type="EMBL" id="KAJ3781381.1"/>
    </source>
</evidence>
<gene>
    <name evidence="1" type="ORF">GGU10DRAFT_390661</name>
</gene>
<evidence type="ECO:0000313" key="2">
    <source>
        <dbReference type="Proteomes" id="UP001163798"/>
    </source>
</evidence>
<sequence length="356" mass="40964">MGSYVSYTYPDYEAQELLESRWCQILSNAPKDIARIILEYAAQNDRATAASICLISKEVNGWVTPILYRTVEFRRCADIEIAERGNPSLRHTRTLVLLDTEQYLENGLYTFRVPDPERLYNHCPDLCELHISENTVRGIHGYTLFNQLRRLVVRGRTFLRPGEFVFLPLYPSLTHLAFVHDIPRNFTKNAAKAFPNLTHFACSYRVHGTNSETPTPETSNMLADQLALLLDNVLRVPSLRVVIVIVQDFSQKHAGAAISDDLREAHIRRLLKRVPQKNAAIVALFYLTSEENRQHHDMPDPQLWDVSSKLSFWSRAEEIVRSKERDAVELAGDLYAATKEPRRLLAIIEKERYWDG</sequence>